<dbReference type="Proteomes" id="UP000442990">
    <property type="component" value="Unassembled WGS sequence"/>
</dbReference>
<accession>A0A7J5D4I6</accession>
<organism evidence="2 3">
    <name type="scientific">Streptomyces triticiradicis</name>
    <dbReference type="NCBI Taxonomy" id="2651189"/>
    <lineage>
        <taxon>Bacteria</taxon>
        <taxon>Bacillati</taxon>
        <taxon>Actinomycetota</taxon>
        <taxon>Actinomycetes</taxon>
        <taxon>Kitasatosporales</taxon>
        <taxon>Streptomycetaceae</taxon>
        <taxon>Streptomyces</taxon>
    </lineage>
</organism>
<dbReference type="Pfam" id="PF00903">
    <property type="entry name" value="Glyoxalase"/>
    <property type="match status" value="1"/>
</dbReference>
<keyword evidence="3" id="KW-1185">Reference proteome</keyword>
<evidence type="ECO:0000313" key="3">
    <source>
        <dbReference type="Proteomes" id="UP000442990"/>
    </source>
</evidence>
<protein>
    <submittedName>
        <fullName evidence="2">VOC family protein</fullName>
    </submittedName>
</protein>
<dbReference type="Gene3D" id="3.10.180.10">
    <property type="entry name" value="2,3-Dihydroxybiphenyl 1,2-Dioxygenase, domain 1"/>
    <property type="match status" value="1"/>
</dbReference>
<dbReference type="EMBL" id="WBKG01000052">
    <property type="protein sequence ID" value="KAB1978553.1"/>
    <property type="molecule type" value="Genomic_DNA"/>
</dbReference>
<dbReference type="AlphaFoldDB" id="A0A7J5D4I6"/>
<evidence type="ECO:0000313" key="2">
    <source>
        <dbReference type="EMBL" id="KAB1978553.1"/>
    </source>
</evidence>
<dbReference type="SUPFAM" id="SSF54593">
    <property type="entry name" value="Glyoxalase/Bleomycin resistance protein/Dihydroxybiphenyl dioxygenase"/>
    <property type="match status" value="1"/>
</dbReference>
<dbReference type="PROSITE" id="PS51819">
    <property type="entry name" value="VOC"/>
    <property type="match status" value="1"/>
</dbReference>
<dbReference type="InterPro" id="IPR004360">
    <property type="entry name" value="Glyas_Fos-R_dOase_dom"/>
</dbReference>
<sequence>MADEASFRVGLRVPDVTEAARFYQGLGFEPIGAIPGLDGSTVMVILRRGELQLLVDALVGMPFPDSDRERMTKIGPRGLGVVIGIEVDDVNAMAVYCRLAGCTVTTGPVDAPWGERYLECLDPYEYAWKFFELLPDPPADGLSATRDSWFA</sequence>
<dbReference type="InterPro" id="IPR029068">
    <property type="entry name" value="Glyas_Bleomycin-R_OHBP_Dase"/>
</dbReference>
<feature type="domain" description="VOC" evidence="1">
    <location>
        <begin position="4"/>
        <end position="133"/>
    </location>
</feature>
<gene>
    <name evidence="2" type="ORF">F8144_39690</name>
</gene>
<dbReference type="InterPro" id="IPR037523">
    <property type="entry name" value="VOC_core"/>
</dbReference>
<dbReference type="RefSeq" id="WP_151474273.1">
    <property type="nucleotide sequence ID" value="NZ_WBKG01000052.1"/>
</dbReference>
<proteinExistence type="predicted"/>
<name>A0A7J5D4I6_9ACTN</name>
<evidence type="ECO:0000259" key="1">
    <source>
        <dbReference type="PROSITE" id="PS51819"/>
    </source>
</evidence>
<comment type="caution">
    <text evidence="2">The sequence shown here is derived from an EMBL/GenBank/DDBJ whole genome shotgun (WGS) entry which is preliminary data.</text>
</comment>
<reference evidence="2 3" key="1">
    <citation type="submission" date="2019-09" db="EMBL/GenBank/DDBJ databases">
        <title>Isolation and identification of active actinomycetes.</title>
        <authorList>
            <person name="Yu Z."/>
            <person name="Han C."/>
            <person name="Yu B."/>
        </authorList>
    </citation>
    <scope>NUCLEOTIDE SEQUENCE [LARGE SCALE GENOMIC DNA]</scope>
    <source>
        <strain evidence="2 3">NEAU-H2</strain>
    </source>
</reference>